<dbReference type="EMBL" id="QGDO01000001">
    <property type="protein sequence ID" value="PWJ43747.1"/>
    <property type="molecule type" value="Genomic_DNA"/>
</dbReference>
<dbReference type="Gene3D" id="2.60.120.600">
    <property type="entry name" value="Domain of unknown function DUF1214, C-terminal domain"/>
    <property type="match status" value="1"/>
</dbReference>
<sequence>MKKSKINFTLYTLIAFLFLGNLSISYAQNKSVSYSEREQAQYNYSYSLGVQAVVYGWAPVMMDVAKVLQTSVDQPMNNGQAPINEFGPITRLWDYRDRSYTTPNNDTFYLQGWCDLEEQPIVIFVPEIKNRYWIMQIVDMYTESVVDLCNATIGEEGGYFVLAKKGYTGDLPENVPVYYSSTRYIWLAGRLGVENEKDLKIARDLQKQFRMMPLNQYPNGGVQPEPKNIEGAPKVEFPAGLDWFKRLDQVLAENPMPEDVELVDSFKHIGIGEGSIDGLNEVQKEALKAAFNDGFQIILDAAKNSNTAVNGWNWEFNAGIYGTDYLSRAAINMNSIGLNSPERAMYPKRYVDDQGIQLNGENTYEITLPAHIPVRTEVGGFWSVTMYDAKDRFMVENEIDRYKIGSMTEGLKRNDDGSVTIIISNKKPKNKKMRANWLPAPADDFMLQFRLYEPEEVIYKGEYELPQLYKIEK</sequence>
<dbReference type="PANTHER" id="PTHR36509:SF2">
    <property type="entry name" value="BLL3101 PROTEIN"/>
    <property type="match status" value="1"/>
</dbReference>
<evidence type="ECO:0000313" key="4">
    <source>
        <dbReference type="Proteomes" id="UP000245535"/>
    </source>
</evidence>
<protein>
    <recommendedName>
        <fullName evidence="5">DUF1254 domain-containing protein</fullName>
    </recommendedName>
</protein>
<dbReference type="Pfam" id="PF06863">
    <property type="entry name" value="DUF1254"/>
    <property type="match status" value="1"/>
</dbReference>
<evidence type="ECO:0000313" key="3">
    <source>
        <dbReference type="EMBL" id="PWJ43747.1"/>
    </source>
</evidence>
<keyword evidence="4" id="KW-1185">Reference proteome</keyword>
<dbReference type="PANTHER" id="PTHR36509">
    <property type="entry name" value="BLL3101 PROTEIN"/>
    <property type="match status" value="1"/>
</dbReference>
<dbReference type="SUPFAM" id="SSF160935">
    <property type="entry name" value="VPA0735-like"/>
    <property type="match status" value="1"/>
</dbReference>
<dbReference type="Proteomes" id="UP000245535">
    <property type="component" value="Unassembled WGS sequence"/>
</dbReference>
<dbReference type="InterPro" id="IPR010679">
    <property type="entry name" value="DUF1254"/>
</dbReference>
<evidence type="ECO:0008006" key="5">
    <source>
        <dbReference type="Google" id="ProtNLM"/>
    </source>
</evidence>
<feature type="domain" description="DUF1254" evidence="2">
    <location>
        <begin position="83"/>
        <end position="213"/>
    </location>
</feature>
<dbReference type="Pfam" id="PF06742">
    <property type="entry name" value="DUF1214"/>
    <property type="match status" value="1"/>
</dbReference>
<proteinExistence type="predicted"/>
<organism evidence="3 4">
    <name type="scientific">Sediminitomix flava</name>
    <dbReference type="NCBI Taxonomy" id="379075"/>
    <lineage>
        <taxon>Bacteria</taxon>
        <taxon>Pseudomonadati</taxon>
        <taxon>Bacteroidota</taxon>
        <taxon>Cytophagia</taxon>
        <taxon>Cytophagales</taxon>
        <taxon>Flammeovirgaceae</taxon>
        <taxon>Sediminitomix</taxon>
    </lineage>
</organism>
<evidence type="ECO:0000259" key="1">
    <source>
        <dbReference type="Pfam" id="PF06742"/>
    </source>
</evidence>
<evidence type="ECO:0000259" key="2">
    <source>
        <dbReference type="Pfam" id="PF06863"/>
    </source>
</evidence>
<dbReference type="InterPro" id="IPR037050">
    <property type="entry name" value="DUF1254_sf"/>
</dbReference>
<name>A0A316A223_SEDFL</name>
<reference evidence="3 4" key="1">
    <citation type="submission" date="2018-03" db="EMBL/GenBank/DDBJ databases">
        <title>Genomic Encyclopedia of Archaeal and Bacterial Type Strains, Phase II (KMG-II): from individual species to whole genera.</title>
        <authorList>
            <person name="Goeker M."/>
        </authorList>
    </citation>
    <scope>NUCLEOTIDE SEQUENCE [LARGE SCALE GENOMIC DNA]</scope>
    <source>
        <strain evidence="3 4">DSM 28229</strain>
    </source>
</reference>
<dbReference type="InterPro" id="IPR037049">
    <property type="entry name" value="DUF1214_C_sf"/>
</dbReference>
<feature type="domain" description="DUF1214" evidence="1">
    <location>
        <begin position="344"/>
        <end position="456"/>
    </location>
</feature>
<dbReference type="Gene3D" id="2.60.40.1610">
    <property type="entry name" value="Domain of unknown function DUF1254"/>
    <property type="match status" value="1"/>
</dbReference>
<dbReference type="InterPro" id="IPR010621">
    <property type="entry name" value="DUF1214"/>
</dbReference>
<comment type="caution">
    <text evidence="3">The sequence shown here is derived from an EMBL/GenBank/DDBJ whole genome shotgun (WGS) entry which is preliminary data.</text>
</comment>
<dbReference type="AlphaFoldDB" id="A0A316A223"/>
<gene>
    <name evidence="3" type="ORF">BC781_10193</name>
</gene>
<accession>A0A316A223</accession>